<keyword evidence="2" id="KW-1185">Reference proteome</keyword>
<dbReference type="Proteomes" id="UP000324222">
    <property type="component" value="Unassembled WGS sequence"/>
</dbReference>
<reference evidence="1 2" key="1">
    <citation type="submission" date="2019-05" db="EMBL/GenBank/DDBJ databases">
        <title>Another draft genome of Portunus trituberculatus and its Hox gene families provides insights of decapod evolution.</title>
        <authorList>
            <person name="Jeong J.-H."/>
            <person name="Song I."/>
            <person name="Kim S."/>
            <person name="Choi T."/>
            <person name="Kim D."/>
            <person name="Ryu S."/>
            <person name="Kim W."/>
        </authorList>
    </citation>
    <scope>NUCLEOTIDE SEQUENCE [LARGE SCALE GENOMIC DNA]</scope>
    <source>
        <tissue evidence="1">Muscle</tissue>
    </source>
</reference>
<dbReference type="EMBL" id="VSRR010017187">
    <property type="protein sequence ID" value="MPC60110.1"/>
    <property type="molecule type" value="Genomic_DNA"/>
</dbReference>
<comment type="caution">
    <text evidence="1">The sequence shown here is derived from an EMBL/GenBank/DDBJ whole genome shotgun (WGS) entry which is preliminary data.</text>
</comment>
<organism evidence="1 2">
    <name type="scientific">Portunus trituberculatus</name>
    <name type="common">Swimming crab</name>
    <name type="synonym">Neptunus trituberculatus</name>
    <dbReference type="NCBI Taxonomy" id="210409"/>
    <lineage>
        <taxon>Eukaryota</taxon>
        <taxon>Metazoa</taxon>
        <taxon>Ecdysozoa</taxon>
        <taxon>Arthropoda</taxon>
        <taxon>Crustacea</taxon>
        <taxon>Multicrustacea</taxon>
        <taxon>Malacostraca</taxon>
        <taxon>Eumalacostraca</taxon>
        <taxon>Eucarida</taxon>
        <taxon>Decapoda</taxon>
        <taxon>Pleocyemata</taxon>
        <taxon>Brachyura</taxon>
        <taxon>Eubrachyura</taxon>
        <taxon>Portunoidea</taxon>
        <taxon>Portunidae</taxon>
        <taxon>Portuninae</taxon>
        <taxon>Portunus</taxon>
    </lineage>
</organism>
<dbReference type="AlphaFoldDB" id="A0A5B7GII1"/>
<name>A0A5B7GII1_PORTR</name>
<proteinExistence type="predicted"/>
<evidence type="ECO:0000313" key="1">
    <source>
        <dbReference type="EMBL" id="MPC60110.1"/>
    </source>
</evidence>
<gene>
    <name evidence="1" type="ORF">E2C01_054146</name>
</gene>
<evidence type="ECO:0000313" key="2">
    <source>
        <dbReference type="Proteomes" id="UP000324222"/>
    </source>
</evidence>
<accession>A0A5B7GII1</accession>
<protein>
    <submittedName>
        <fullName evidence="1">Uncharacterized protein</fullName>
    </submittedName>
</protein>
<sequence length="85" mass="9236">MEANDDPTINMAFAVGRTPFIVNLIPCEDSASAWPLALQPSRCLTCCLPVAFPVASLLLVLLTAECWPGWRARRAAMPCSRCRAS</sequence>